<evidence type="ECO:0000259" key="2">
    <source>
        <dbReference type="Pfam" id="PF06722"/>
    </source>
</evidence>
<comment type="caution">
    <text evidence="3">The sequence shown here is derived from an EMBL/GenBank/DDBJ whole genome shotgun (WGS) entry which is preliminary data.</text>
</comment>
<evidence type="ECO:0000313" key="4">
    <source>
        <dbReference type="Proteomes" id="UP001446871"/>
    </source>
</evidence>
<name>A0ABR1W680_9PEZI</name>
<feature type="domain" description="Erythromycin biosynthesis protein CIII-like C-terminal" evidence="2">
    <location>
        <begin position="326"/>
        <end position="438"/>
    </location>
</feature>
<dbReference type="InterPro" id="IPR010610">
    <property type="entry name" value="EryCIII-like_C"/>
</dbReference>
<evidence type="ECO:0000256" key="1">
    <source>
        <dbReference type="ARBA" id="ARBA00022679"/>
    </source>
</evidence>
<organism evidence="3 4">
    <name type="scientific">Apiospora saccharicola</name>
    <dbReference type="NCBI Taxonomy" id="335842"/>
    <lineage>
        <taxon>Eukaryota</taxon>
        <taxon>Fungi</taxon>
        <taxon>Dikarya</taxon>
        <taxon>Ascomycota</taxon>
        <taxon>Pezizomycotina</taxon>
        <taxon>Sordariomycetes</taxon>
        <taxon>Xylariomycetidae</taxon>
        <taxon>Amphisphaeriales</taxon>
        <taxon>Apiosporaceae</taxon>
        <taxon>Apiospora</taxon>
    </lineage>
</organism>
<dbReference type="Proteomes" id="UP001446871">
    <property type="component" value="Unassembled WGS sequence"/>
</dbReference>
<dbReference type="Gene3D" id="3.40.50.2000">
    <property type="entry name" value="Glycogen Phosphorylase B"/>
    <property type="match status" value="2"/>
</dbReference>
<sequence length="454" mass="48816">MSAPGKPLVVLTCTPGQGHTNPIKTLAKALTLAGYEVTVVSSSHYQKHFEDAGCSYVAIQGYGDYWDGDRETKWPERASIPPGPDQFAWTIEHSFVRVIPDQHAAVQKAIKGLRETHPGRAVVLLNESAFLGSLPLMKGAGEVKPDGTIGIGINPISLNSVDTAPFGLGLPPPKSAAESAQYAEMRKGVEHLYLAKPQAVFNDIAKDLGAETDGTVCSDAPYLWPDRFLQLCASSIMYPRSDAPDSVRFTGGLPRLPRPTEAASLDRPAWWNEVVANPAGKDIVFVCQGTVLMNYDDLITPTLEALKDRPNTLVIAALGQRGATLDSSINVPENVRVVDYVSFDDILPHCSVFVGTGGYGGIQHSVSHGTPMVVAGVTEDKTEMCAICEWAGVAVNLRTGKPTSEALRAGIDKVLSDPTYKNACVRIQAEMAASDPIKIIMKNIEEVVQLSRVR</sequence>
<dbReference type="Pfam" id="PF06722">
    <property type="entry name" value="EryCIII-like_C"/>
    <property type="match status" value="1"/>
</dbReference>
<dbReference type="SUPFAM" id="SSF53756">
    <property type="entry name" value="UDP-Glycosyltransferase/glycogen phosphorylase"/>
    <property type="match status" value="1"/>
</dbReference>
<dbReference type="InterPro" id="IPR002213">
    <property type="entry name" value="UDP_glucos_trans"/>
</dbReference>
<proteinExistence type="predicted"/>
<gene>
    <name evidence="3" type="ORF">PG996_004206</name>
</gene>
<dbReference type="EMBL" id="JAQQWM010000002">
    <property type="protein sequence ID" value="KAK8078036.1"/>
    <property type="molecule type" value="Genomic_DNA"/>
</dbReference>
<accession>A0ABR1W680</accession>
<dbReference type="PANTHER" id="PTHR48050:SF13">
    <property type="entry name" value="STEROL 3-BETA-GLUCOSYLTRANSFERASE UGT80A2"/>
    <property type="match status" value="1"/>
</dbReference>
<keyword evidence="4" id="KW-1185">Reference proteome</keyword>
<reference evidence="3 4" key="1">
    <citation type="submission" date="2023-01" db="EMBL/GenBank/DDBJ databases">
        <title>Analysis of 21 Apiospora genomes using comparative genomics revels a genus with tremendous synthesis potential of carbohydrate active enzymes and secondary metabolites.</title>
        <authorList>
            <person name="Sorensen T."/>
        </authorList>
    </citation>
    <scope>NUCLEOTIDE SEQUENCE [LARGE SCALE GENOMIC DNA]</scope>
    <source>
        <strain evidence="3 4">CBS 83171</strain>
    </source>
</reference>
<evidence type="ECO:0000313" key="3">
    <source>
        <dbReference type="EMBL" id="KAK8078036.1"/>
    </source>
</evidence>
<keyword evidence="1" id="KW-0808">Transferase</keyword>
<protein>
    <submittedName>
        <fullName evidence="3">UDP-glucosyltransferase B1</fullName>
    </submittedName>
</protein>
<dbReference type="InterPro" id="IPR050426">
    <property type="entry name" value="Glycosyltransferase_28"/>
</dbReference>
<dbReference type="PANTHER" id="PTHR48050">
    <property type="entry name" value="STEROL 3-BETA-GLUCOSYLTRANSFERASE"/>
    <property type="match status" value="1"/>
</dbReference>
<dbReference type="CDD" id="cd03784">
    <property type="entry name" value="GT1_Gtf-like"/>
    <property type="match status" value="1"/>
</dbReference>